<feature type="binding site" evidence="16">
    <location>
        <position position="146"/>
    </location>
    <ligand>
        <name>Zn(2+)</name>
        <dbReference type="ChEBI" id="CHEBI:29105"/>
    </ligand>
</feature>
<dbReference type="SUPFAM" id="SSF52374">
    <property type="entry name" value="Nucleotidylyl transferase"/>
    <property type="match status" value="1"/>
</dbReference>
<evidence type="ECO:0000256" key="15">
    <source>
        <dbReference type="ARBA" id="ARBA00047364"/>
    </source>
</evidence>
<feature type="domain" description="TRNA-binding" evidence="17">
    <location>
        <begin position="599"/>
        <end position="700"/>
    </location>
</feature>
<dbReference type="InterPro" id="IPR041872">
    <property type="entry name" value="Anticodon_Met"/>
</dbReference>
<evidence type="ECO:0000256" key="5">
    <source>
        <dbReference type="ARBA" id="ARBA00022490"/>
    </source>
</evidence>
<dbReference type="InterPro" id="IPR015413">
    <property type="entry name" value="Methionyl/Leucyl_tRNA_Synth"/>
</dbReference>
<dbReference type="InterPro" id="IPR012340">
    <property type="entry name" value="NA-bd_OB-fold"/>
</dbReference>
<keyword evidence="14 16" id="KW-0030">Aminoacyl-tRNA synthetase</keyword>
<dbReference type="SUPFAM" id="SSF57770">
    <property type="entry name" value="Methionyl-tRNA synthetase (MetRS), Zn-domain"/>
    <property type="match status" value="1"/>
</dbReference>
<dbReference type="NCBIfam" id="TIGR00399">
    <property type="entry name" value="metG_C_term"/>
    <property type="match status" value="1"/>
</dbReference>
<dbReference type="PANTHER" id="PTHR45765">
    <property type="entry name" value="METHIONINE--TRNA LIGASE"/>
    <property type="match status" value="1"/>
</dbReference>
<dbReference type="PRINTS" id="PR01041">
    <property type="entry name" value="TRNASYNTHMET"/>
</dbReference>
<evidence type="ECO:0000256" key="3">
    <source>
        <dbReference type="ARBA" id="ARBA00008258"/>
    </source>
</evidence>
<dbReference type="Gene3D" id="3.40.50.620">
    <property type="entry name" value="HUPs"/>
    <property type="match status" value="1"/>
</dbReference>
<keyword evidence="6 16" id="KW-0820">tRNA-binding</keyword>
<feature type="binding site" evidence="16">
    <location>
        <position position="159"/>
    </location>
    <ligand>
        <name>Zn(2+)</name>
        <dbReference type="ChEBI" id="CHEBI:29105"/>
    </ligand>
</feature>
<dbReference type="InterPro" id="IPR033911">
    <property type="entry name" value="MetRS_core"/>
</dbReference>
<organism evidence="18 19">
    <name type="scientific">Chryseolinea lacunae</name>
    <dbReference type="NCBI Taxonomy" id="2801331"/>
    <lineage>
        <taxon>Bacteria</taxon>
        <taxon>Pseudomonadati</taxon>
        <taxon>Bacteroidota</taxon>
        <taxon>Cytophagia</taxon>
        <taxon>Cytophagales</taxon>
        <taxon>Fulvivirgaceae</taxon>
        <taxon>Chryseolinea</taxon>
    </lineage>
</organism>
<keyword evidence="7 16" id="KW-0436">Ligase</keyword>
<evidence type="ECO:0000256" key="7">
    <source>
        <dbReference type="ARBA" id="ARBA00022598"/>
    </source>
</evidence>
<comment type="caution">
    <text evidence="18">The sequence shown here is derived from an EMBL/GenBank/DDBJ whole genome shotgun (WGS) entry which is preliminary data.</text>
</comment>
<dbReference type="InterPro" id="IPR002547">
    <property type="entry name" value="tRNA-bd_dom"/>
</dbReference>
<dbReference type="CDD" id="cd07957">
    <property type="entry name" value="Anticodon_Ia_Met"/>
    <property type="match status" value="1"/>
</dbReference>
<protein>
    <recommendedName>
        <fullName evidence="16">Methionine--tRNA ligase</fullName>
        <ecNumber evidence="16">6.1.1.10</ecNumber>
    </recommendedName>
    <alternativeName>
        <fullName evidence="16">Methionyl-tRNA synthetase</fullName>
        <shortName evidence="16">MetRS</shortName>
    </alternativeName>
</protein>
<keyword evidence="11 16" id="KW-0067">ATP-binding</keyword>
<keyword evidence="19" id="KW-1185">Reference proteome</keyword>
<dbReference type="NCBIfam" id="TIGR00398">
    <property type="entry name" value="metG"/>
    <property type="match status" value="1"/>
</dbReference>
<dbReference type="InterPro" id="IPR014758">
    <property type="entry name" value="Met-tRNA_synth"/>
</dbReference>
<keyword evidence="8 16" id="KW-0479">Metal-binding</keyword>
<dbReference type="InterPro" id="IPR023458">
    <property type="entry name" value="Met-tRNA_ligase_1"/>
</dbReference>
<dbReference type="HAMAP" id="MF_00098">
    <property type="entry name" value="Met_tRNA_synth_type1"/>
    <property type="match status" value="1"/>
</dbReference>
<dbReference type="CDD" id="cd02800">
    <property type="entry name" value="tRNA_bind_EcMetRS_like"/>
    <property type="match status" value="1"/>
</dbReference>
<dbReference type="Pfam" id="PF19303">
    <property type="entry name" value="Anticodon_3"/>
    <property type="match status" value="1"/>
</dbReference>
<dbReference type="InterPro" id="IPR004495">
    <property type="entry name" value="Met-tRNA-synth_bsu_C"/>
</dbReference>
<reference evidence="18 19" key="1">
    <citation type="submission" date="2021-01" db="EMBL/GenBank/DDBJ databases">
        <title>Chryseolinea sp. Jin1 Genome sequencing and assembly.</title>
        <authorList>
            <person name="Kim I."/>
        </authorList>
    </citation>
    <scope>NUCLEOTIDE SEQUENCE [LARGE SCALE GENOMIC DNA]</scope>
    <source>
        <strain evidence="18 19">Jin1</strain>
    </source>
</reference>
<evidence type="ECO:0000256" key="9">
    <source>
        <dbReference type="ARBA" id="ARBA00022741"/>
    </source>
</evidence>
<sequence length="700" mass="78669">MKAFKRHTVTAALPYANGPKHIGHLAGAYIPADVYVRYLRSLEKDVIFVCGSDEHGTAIPNQAVKENTTPRAIIDKYHVQMRDCFKALGIAFDVYHRTSEPIHHKTSQEIFLTLFNKGLLTEEVSEQYYDADAKAFLADRYIVGTCPKCGHPNAYGDQCEKCGSSLSPRDLINPRSTLTGNVPVLRETKHWYLPLENYEGWLREWILKGHATDWKTNVFGQCKSWIDAGLQPRAMTRDLDWGIKVPLPNAEGKVLYVWFDAPIGYVSATRAFFEEVSSGKLEFAQPQRDFGTVKADDWKKYWQDEETKLVHFIGKDNIVFHCIIFPIMLHAHGEFIVPDNVPANEFMNLEGDKMSTSRGWSIEMHEYLEDFPGKPDVLRYCLLANLPETKDSEFTWKDFQSRNNNELVAILGNFVNRALVLTQKYFDNKVPAKGTLQPADIAALESLKGQPARIAQALELYKFREATAALMDLARLGNKYLADTEPWKLHKTDPDRVATILHVALQIVANLAIAAEPFLPFSAARINEMLNLQSRLWKDAGSDSLLAEGHALGVSGLLFEKIEDSVIEKQLEKLHAKKKLMNPVVAELTPLKSEITFDDFAKLDIRVGKVLSAEKMEKSNKLLKLLVDTGVDKRTVLSGIALHYTAEEMVGKQVTLIANLAPRKMMGIESQGMILMAEDADGKLRLLQPNEVVMPGAVVS</sequence>
<evidence type="ECO:0000256" key="8">
    <source>
        <dbReference type="ARBA" id="ARBA00022723"/>
    </source>
</evidence>
<keyword evidence="9 16" id="KW-0547">Nucleotide-binding</keyword>
<keyword evidence="12 16" id="KW-0694">RNA-binding</keyword>
<comment type="catalytic activity">
    <reaction evidence="15 16">
        <text>tRNA(Met) + L-methionine + ATP = L-methionyl-tRNA(Met) + AMP + diphosphate</text>
        <dbReference type="Rhea" id="RHEA:13481"/>
        <dbReference type="Rhea" id="RHEA-COMP:9667"/>
        <dbReference type="Rhea" id="RHEA-COMP:9698"/>
        <dbReference type="ChEBI" id="CHEBI:30616"/>
        <dbReference type="ChEBI" id="CHEBI:33019"/>
        <dbReference type="ChEBI" id="CHEBI:57844"/>
        <dbReference type="ChEBI" id="CHEBI:78442"/>
        <dbReference type="ChEBI" id="CHEBI:78530"/>
        <dbReference type="ChEBI" id="CHEBI:456215"/>
        <dbReference type="EC" id="6.1.1.10"/>
    </reaction>
</comment>
<dbReference type="InterPro" id="IPR014729">
    <property type="entry name" value="Rossmann-like_a/b/a_fold"/>
</dbReference>
<dbReference type="EMBL" id="JAERRB010000013">
    <property type="protein sequence ID" value="MBL0744934.1"/>
    <property type="molecule type" value="Genomic_DNA"/>
</dbReference>
<comment type="similarity">
    <text evidence="3 16">Belongs to the class-I aminoacyl-tRNA synthetase family. MetG type 1 subfamily.</text>
</comment>
<feature type="binding site" evidence="16">
    <location>
        <position position="356"/>
    </location>
    <ligand>
        <name>ATP</name>
        <dbReference type="ChEBI" id="CHEBI:30616"/>
    </ligand>
</feature>
<comment type="function">
    <text evidence="1 16">Is required not only for elongation of protein synthesis but also for the initiation of all mRNA translation through initiator tRNA(fMet) aminoacylation.</text>
</comment>
<comment type="subcellular location">
    <subcellularLocation>
        <location evidence="2 16">Cytoplasm</location>
    </subcellularLocation>
</comment>
<evidence type="ECO:0000313" key="18">
    <source>
        <dbReference type="EMBL" id="MBL0744934.1"/>
    </source>
</evidence>
<keyword evidence="5 16" id="KW-0963">Cytoplasm</keyword>
<comment type="cofactor">
    <cofactor evidence="16">
        <name>Zn(2+)</name>
        <dbReference type="ChEBI" id="CHEBI:29105"/>
    </cofactor>
    <text evidence="16">Binds 1 zinc ion per subunit.</text>
</comment>
<name>A0ABS1KZW8_9BACT</name>
<evidence type="ECO:0000313" key="19">
    <source>
        <dbReference type="Proteomes" id="UP000613030"/>
    </source>
</evidence>
<evidence type="ECO:0000256" key="13">
    <source>
        <dbReference type="ARBA" id="ARBA00022917"/>
    </source>
</evidence>
<dbReference type="InterPro" id="IPR009080">
    <property type="entry name" value="tRNAsynth_Ia_anticodon-bd"/>
</dbReference>
<evidence type="ECO:0000256" key="12">
    <source>
        <dbReference type="ARBA" id="ARBA00022884"/>
    </source>
</evidence>
<evidence type="ECO:0000256" key="2">
    <source>
        <dbReference type="ARBA" id="ARBA00004496"/>
    </source>
</evidence>
<dbReference type="EC" id="6.1.1.10" evidence="16"/>
<comment type="subunit">
    <text evidence="4 16">Homodimer.</text>
</comment>
<dbReference type="Pfam" id="PF09334">
    <property type="entry name" value="tRNA-synt_1g"/>
    <property type="match status" value="1"/>
</dbReference>
<proteinExistence type="inferred from homology"/>
<evidence type="ECO:0000256" key="14">
    <source>
        <dbReference type="ARBA" id="ARBA00023146"/>
    </source>
</evidence>
<dbReference type="PROSITE" id="PS50886">
    <property type="entry name" value="TRBD"/>
    <property type="match status" value="1"/>
</dbReference>
<dbReference type="NCBIfam" id="NF001100">
    <property type="entry name" value="PRK00133.1"/>
    <property type="match status" value="1"/>
</dbReference>
<accession>A0ABS1KZW8</accession>
<evidence type="ECO:0000256" key="16">
    <source>
        <dbReference type="HAMAP-Rule" id="MF_00098"/>
    </source>
</evidence>
<dbReference type="Gene3D" id="2.20.28.20">
    <property type="entry name" value="Methionyl-tRNA synthetase, Zn-domain"/>
    <property type="match status" value="1"/>
</dbReference>
<dbReference type="Proteomes" id="UP000613030">
    <property type="component" value="Unassembled WGS sequence"/>
</dbReference>
<dbReference type="InterPro" id="IPR029038">
    <property type="entry name" value="MetRS_Zn"/>
</dbReference>
<evidence type="ECO:0000259" key="17">
    <source>
        <dbReference type="PROSITE" id="PS50886"/>
    </source>
</evidence>
<feature type="binding site" evidence="16">
    <location>
        <position position="149"/>
    </location>
    <ligand>
        <name>Zn(2+)</name>
        <dbReference type="ChEBI" id="CHEBI:29105"/>
    </ligand>
</feature>
<evidence type="ECO:0000256" key="1">
    <source>
        <dbReference type="ARBA" id="ARBA00003314"/>
    </source>
</evidence>
<feature type="binding site" evidence="16">
    <location>
        <position position="162"/>
    </location>
    <ligand>
        <name>Zn(2+)</name>
        <dbReference type="ChEBI" id="CHEBI:29105"/>
    </ligand>
</feature>
<evidence type="ECO:0000256" key="11">
    <source>
        <dbReference type="ARBA" id="ARBA00022840"/>
    </source>
</evidence>
<dbReference type="CDD" id="cd00814">
    <property type="entry name" value="MetRS_core"/>
    <property type="match status" value="1"/>
</dbReference>
<dbReference type="Gene3D" id="2.40.50.140">
    <property type="entry name" value="Nucleic acid-binding proteins"/>
    <property type="match status" value="1"/>
</dbReference>
<dbReference type="SUPFAM" id="SSF50249">
    <property type="entry name" value="Nucleic acid-binding proteins"/>
    <property type="match status" value="1"/>
</dbReference>
<dbReference type="Gene3D" id="1.10.730.10">
    <property type="entry name" value="Isoleucyl-tRNA Synthetase, Domain 1"/>
    <property type="match status" value="1"/>
</dbReference>
<keyword evidence="13 16" id="KW-0648">Protein biosynthesis</keyword>
<evidence type="ECO:0000256" key="6">
    <source>
        <dbReference type="ARBA" id="ARBA00022555"/>
    </source>
</evidence>
<dbReference type="PANTHER" id="PTHR45765:SF1">
    <property type="entry name" value="METHIONINE--TRNA LIGASE, CYTOPLASMIC"/>
    <property type="match status" value="1"/>
</dbReference>
<dbReference type="RefSeq" id="WP_202014978.1">
    <property type="nucleotide sequence ID" value="NZ_JAERRB010000013.1"/>
</dbReference>
<feature type="short sequence motif" description="'KMSKS' region" evidence="16">
    <location>
        <begin position="353"/>
        <end position="357"/>
    </location>
</feature>
<dbReference type="GO" id="GO:0004825">
    <property type="term" value="F:methionine-tRNA ligase activity"/>
    <property type="evidence" value="ECO:0007669"/>
    <property type="project" value="UniProtKB-EC"/>
</dbReference>
<evidence type="ECO:0000256" key="10">
    <source>
        <dbReference type="ARBA" id="ARBA00022833"/>
    </source>
</evidence>
<dbReference type="Pfam" id="PF01588">
    <property type="entry name" value="tRNA_bind"/>
    <property type="match status" value="1"/>
</dbReference>
<feature type="short sequence motif" description="'HIGH' region" evidence="16">
    <location>
        <begin position="14"/>
        <end position="24"/>
    </location>
</feature>
<evidence type="ECO:0000256" key="4">
    <source>
        <dbReference type="ARBA" id="ARBA00011738"/>
    </source>
</evidence>
<gene>
    <name evidence="16 18" type="primary">metG</name>
    <name evidence="18" type="ORF">JI741_27130</name>
</gene>
<dbReference type="SUPFAM" id="SSF47323">
    <property type="entry name" value="Anticodon-binding domain of a subclass of class I aminoacyl-tRNA synthetases"/>
    <property type="match status" value="1"/>
</dbReference>
<keyword evidence="10 16" id="KW-0862">Zinc</keyword>